<keyword evidence="2" id="KW-1185">Reference proteome</keyword>
<feature type="non-terminal residue" evidence="1">
    <location>
        <position position="151"/>
    </location>
</feature>
<dbReference type="InterPro" id="IPR028022">
    <property type="entry name" value="DUF4600"/>
</dbReference>
<dbReference type="Pfam" id="PF15372">
    <property type="entry name" value="DUF4600"/>
    <property type="match status" value="1"/>
</dbReference>
<name>A0AAV2R745_MEGNR</name>
<proteinExistence type="predicted"/>
<organism evidence="1 2">
    <name type="scientific">Meganyctiphanes norvegica</name>
    <name type="common">Northern krill</name>
    <name type="synonym">Thysanopoda norvegica</name>
    <dbReference type="NCBI Taxonomy" id="48144"/>
    <lineage>
        <taxon>Eukaryota</taxon>
        <taxon>Metazoa</taxon>
        <taxon>Ecdysozoa</taxon>
        <taxon>Arthropoda</taxon>
        <taxon>Crustacea</taxon>
        <taxon>Multicrustacea</taxon>
        <taxon>Malacostraca</taxon>
        <taxon>Eumalacostraca</taxon>
        <taxon>Eucarida</taxon>
        <taxon>Euphausiacea</taxon>
        <taxon>Euphausiidae</taxon>
        <taxon>Meganyctiphanes</taxon>
    </lineage>
</organism>
<evidence type="ECO:0000313" key="2">
    <source>
        <dbReference type="Proteomes" id="UP001497623"/>
    </source>
</evidence>
<feature type="non-terminal residue" evidence="1">
    <location>
        <position position="1"/>
    </location>
</feature>
<protein>
    <submittedName>
        <fullName evidence="1">Uncharacterized protein</fullName>
    </submittedName>
</protein>
<accession>A0AAV2R745</accession>
<dbReference type="Proteomes" id="UP001497623">
    <property type="component" value="Unassembled WGS sequence"/>
</dbReference>
<evidence type="ECO:0000313" key="1">
    <source>
        <dbReference type="EMBL" id="CAL4119351.1"/>
    </source>
</evidence>
<dbReference type="AlphaFoldDB" id="A0AAV2R745"/>
<reference evidence="1 2" key="1">
    <citation type="submission" date="2024-05" db="EMBL/GenBank/DDBJ databases">
        <authorList>
            <person name="Wallberg A."/>
        </authorList>
    </citation>
    <scope>NUCLEOTIDE SEQUENCE [LARGE SCALE GENOMIC DNA]</scope>
</reference>
<gene>
    <name evidence="1" type="ORF">MNOR_LOCUS21654</name>
</gene>
<dbReference type="EMBL" id="CAXKWB010017594">
    <property type="protein sequence ID" value="CAL4119351.1"/>
    <property type="molecule type" value="Genomic_DNA"/>
</dbReference>
<comment type="caution">
    <text evidence="1">The sequence shown here is derived from an EMBL/GenBank/DDBJ whole genome shotgun (WGS) entry which is preliminary data.</text>
</comment>
<sequence>HQFELSRMVKQLERDRNNLYSDLRNKSWLLDNQSREYYHLKELIRAYSGDLTIVNRSLEQIWRQRGAGASHGAGEFLFAGGQTPVTSPGSLKWRLYGWEFSDSIGSSTSGTSGILPSQRILDPRKGPVRKTVGVRSLPRLDQEALEHYDAQ</sequence>